<organism evidence="1 2">
    <name type="scientific">Actinoplanes auranticolor</name>
    <dbReference type="NCBI Taxonomy" id="47988"/>
    <lineage>
        <taxon>Bacteria</taxon>
        <taxon>Bacillati</taxon>
        <taxon>Actinomycetota</taxon>
        <taxon>Actinomycetes</taxon>
        <taxon>Micromonosporales</taxon>
        <taxon>Micromonosporaceae</taxon>
        <taxon>Actinoplanes</taxon>
    </lineage>
</organism>
<comment type="caution">
    <text evidence="1">The sequence shown here is derived from an EMBL/GenBank/DDBJ whole genome shotgun (WGS) entry which is preliminary data.</text>
</comment>
<evidence type="ECO:0008006" key="3">
    <source>
        <dbReference type="Google" id="ProtNLM"/>
    </source>
</evidence>
<sequence length="187" mass="20993">MEQAELPDVRFSEPEELVHGPVPMIPVLRWRRAADVGRPLVSAPEPAVVEEPYLPNRGVVHPEQLVDYRYVELLPQDLQDRIAEWEKNGDGLGYSAWSVVPGWKVGGFPSWRMSGPWTVNCSTCGTEMSLLFTIGHGEWDAAGLWWPVEEPADTADPLTGVFIGRGFDWYVFHCPASFDHPFSTAMQ</sequence>
<dbReference type="RefSeq" id="WP_212989473.1">
    <property type="nucleotide sequence ID" value="NZ_BAABEA010000008.1"/>
</dbReference>
<evidence type="ECO:0000313" key="2">
    <source>
        <dbReference type="Proteomes" id="UP000681340"/>
    </source>
</evidence>
<name>A0A919VMU8_9ACTN</name>
<accession>A0A919VMU8</accession>
<reference evidence="1" key="1">
    <citation type="submission" date="2021-03" db="EMBL/GenBank/DDBJ databases">
        <title>Whole genome shotgun sequence of Actinoplanes auranticolor NBRC 12245.</title>
        <authorList>
            <person name="Komaki H."/>
            <person name="Tamura T."/>
        </authorList>
    </citation>
    <scope>NUCLEOTIDE SEQUENCE</scope>
    <source>
        <strain evidence="1">NBRC 12245</strain>
    </source>
</reference>
<dbReference type="EMBL" id="BOQL01000026">
    <property type="protein sequence ID" value="GIM69227.1"/>
    <property type="molecule type" value="Genomic_DNA"/>
</dbReference>
<gene>
    <name evidence="1" type="ORF">Aau02nite_35250</name>
</gene>
<keyword evidence="2" id="KW-1185">Reference proteome</keyword>
<dbReference type="AlphaFoldDB" id="A0A919VMU8"/>
<dbReference type="Proteomes" id="UP000681340">
    <property type="component" value="Unassembled WGS sequence"/>
</dbReference>
<proteinExistence type="predicted"/>
<evidence type="ECO:0000313" key="1">
    <source>
        <dbReference type="EMBL" id="GIM69227.1"/>
    </source>
</evidence>
<protein>
    <recommendedName>
        <fullName evidence="3">DUF1963 domain-containing protein</fullName>
    </recommendedName>
</protein>